<evidence type="ECO:0000256" key="5">
    <source>
        <dbReference type="ARBA" id="ARBA00010290"/>
    </source>
</evidence>
<gene>
    <name evidence="21" type="ORF">N0F65_011395</name>
</gene>
<dbReference type="FunFam" id="3.40.50.300:FF:000510">
    <property type="entry name" value="ADP-ribosylation factor 1"/>
    <property type="match status" value="1"/>
</dbReference>
<dbReference type="PANTHER" id="PTHR13587">
    <property type="entry name" value="INTEGRATOR COMPLEX SUBUNIT 3"/>
    <property type="match status" value="1"/>
</dbReference>
<dbReference type="SMART" id="SM00178">
    <property type="entry name" value="SAR"/>
    <property type="match status" value="1"/>
</dbReference>
<feature type="binding site" evidence="16">
    <location>
        <begin position="20"/>
        <end position="27"/>
    </location>
    <ligand>
        <name>GTP</name>
        <dbReference type="ChEBI" id="CHEBI:37565"/>
    </ligand>
</feature>
<keyword evidence="17" id="KW-0479">Metal-binding</keyword>
<proteinExistence type="inferred from homology"/>
<dbReference type="InterPro" id="IPR005225">
    <property type="entry name" value="Small_GTP-bd"/>
</dbReference>
<keyword evidence="7" id="KW-0963">Cytoplasm</keyword>
<dbReference type="Pfam" id="PF00025">
    <property type="entry name" value="Arf"/>
    <property type="match status" value="1"/>
</dbReference>
<evidence type="ECO:0000256" key="8">
    <source>
        <dbReference type="ARBA" id="ARBA00022707"/>
    </source>
</evidence>
<organism evidence="21 22">
    <name type="scientific">Lagenidium giganteum</name>
    <dbReference type="NCBI Taxonomy" id="4803"/>
    <lineage>
        <taxon>Eukaryota</taxon>
        <taxon>Sar</taxon>
        <taxon>Stramenopiles</taxon>
        <taxon>Oomycota</taxon>
        <taxon>Peronosporomycetes</taxon>
        <taxon>Pythiales</taxon>
        <taxon>Pythiaceae</taxon>
    </lineage>
</organism>
<keyword evidence="14" id="KW-0539">Nucleus</keyword>
<comment type="similarity">
    <text evidence="4">Belongs to the Integrator subunit 3 family.</text>
</comment>
<dbReference type="GO" id="GO:0046872">
    <property type="term" value="F:metal ion binding"/>
    <property type="evidence" value="ECO:0007669"/>
    <property type="project" value="UniProtKB-KW"/>
</dbReference>
<comment type="similarity">
    <text evidence="5">Belongs to the small GTPase superfamily. Arf family.</text>
</comment>
<dbReference type="NCBIfam" id="TIGR00231">
    <property type="entry name" value="small_GTP"/>
    <property type="match status" value="1"/>
</dbReference>
<dbReference type="SUPFAM" id="SSF52540">
    <property type="entry name" value="P-loop containing nucleoside triphosphate hydrolases"/>
    <property type="match status" value="1"/>
</dbReference>
<evidence type="ECO:0000256" key="4">
    <source>
        <dbReference type="ARBA" id="ARBA00006130"/>
    </source>
</evidence>
<evidence type="ECO:0000256" key="12">
    <source>
        <dbReference type="ARBA" id="ARBA00023034"/>
    </source>
</evidence>
<dbReference type="InterPro" id="IPR056518">
    <property type="entry name" value="HEAT_Ints3_C"/>
</dbReference>
<keyword evidence="8" id="KW-0519">Myristate</keyword>
<dbReference type="GO" id="GO:0016192">
    <property type="term" value="P:vesicle-mediated transport"/>
    <property type="evidence" value="ECO:0007669"/>
    <property type="project" value="UniProtKB-KW"/>
</dbReference>
<feature type="domain" description="Integrator complex subunit 3 N-terminal" evidence="19">
    <location>
        <begin position="1136"/>
        <end position="1539"/>
    </location>
</feature>
<evidence type="ECO:0000256" key="17">
    <source>
        <dbReference type="PIRSR" id="PIRSR606689-2"/>
    </source>
</evidence>
<dbReference type="PANTHER" id="PTHR13587:SF7">
    <property type="entry name" value="INTEGRATOR COMPLEX SUBUNIT 3"/>
    <property type="match status" value="1"/>
</dbReference>
<reference evidence="21" key="1">
    <citation type="submission" date="2022-11" db="EMBL/GenBank/DDBJ databases">
        <authorList>
            <person name="Morgan W.R."/>
            <person name="Tartar A."/>
        </authorList>
    </citation>
    <scope>NUCLEOTIDE SEQUENCE</scope>
    <source>
        <strain evidence="21">ARSEF 373</strain>
    </source>
</reference>
<dbReference type="CDD" id="cd04151">
    <property type="entry name" value="Arl1"/>
    <property type="match status" value="1"/>
</dbReference>
<feature type="compositionally biased region" description="Low complexity" evidence="18">
    <location>
        <begin position="1605"/>
        <end position="1653"/>
    </location>
</feature>
<evidence type="ECO:0000256" key="13">
    <source>
        <dbReference type="ARBA" id="ARBA00023134"/>
    </source>
</evidence>
<dbReference type="Proteomes" id="UP001146120">
    <property type="component" value="Unassembled WGS sequence"/>
</dbReference>
<evidence type="ECO:0000256" key="6">
    <source>
        <dbReference type="ARBA" id="ARBA00022448"/>
    </source>
</evidence>
<feature type="compositionally biased region" description="Polar residues" evidence="18">
    <location>
        <begin position="1563"/>
        <end position="1572"/>
    </location>
</feature>
<sequence>MGIVFASLFGSKEVRILILGLDNAGKTTILYRLQADEIEQTVPTIGFNMETLQYKNIKFQVWDLGGQTSIRPYWRCYYPNTDALIYVVDSADIDRLHIAKQELHAMLEEEELKDSILLVFANKQDQKGALNAAQISEAMGLSEIRNRQWSIKETTATKGSGLFEGFDWYVLSYQAIHRPVDSWPPDHARVLYTISKYAQQAKSMQMREGWIRQIAFLVLMYEGIERGCLQFDYAPNLMWISFERRTERRWLRISQEAKSVIDDLWEAKLVNGIKLSSIDYQPVTAYQVTHRGMLCVNQISQKVKDDVHKFIFPPLPHEQKLLHVHYDGENFLLTAGEYVKISGITDEEDVSYVSSPYIPSCLRSMSSFRVEPTCNKLRATESARGQNMMTRAAQENIVRALVGEWMPFGANQIAALNERLGAMERCQGGLFSSKVDEHPTQTHFEVPPGLTQVKILDFDSINFINFEAEINFPEDDGIIQVENFGMHLHVSGALLYGVKIDAIMNRTERDIPFDLLARLLVDVHQDSSEIIRDLLSRYQLSVLDMLFMGKAAQRNKYNLIMSSGIEPKLAACKYLDKSERENELKQVLGEIYACYDITRDDVLFLGREGCLFSGPNAQKYEAILTTFMGLNSRDIFIRNFYVRTFVLDDTLANLRKMIRTYRRDPSTLSLAKEKLSEAAKNTILLIESLQYLLESVEDLELPPIPLDAAGSKLFKSLSLMERKNNILIRCKDSIKLIEKLRTQLDVLQTKFESISKVQLTEVSKDFDLNTKHLVDASVVRKRVQTNLEVIRFVFAGNLAFAIVDRLSGGTFNIPNPTWFKQWIKEPLIDVPGLFLVLNLLWFRLAWMGVQYWMHNRKKRHEASIVVRAHVDKRIAVPSLHRMLKRKRLEIGKYEYDKTVPELKTFVWSEAGFPTDTSTTEVELLVDERQQLLRSIRLQVVCPLEDAKPVKTRKPLLTTSLRRLYPSPSNIIVTENSVLEQFTEVLRAEGVYPEPNAPLARLGTWKNILHIETAASRRRKKYATQHPAESSNAPPASAASTASSASEGASSPASVATKAMASASPSSPGGPPQPPPSKLLNHVPLDGADELDRKWYAHFYHLHKTIQNKDEAAVVALLKQQPVDGVAPPQLQFQPDIGLLYAIITDSALAKQYLRYLMAVASADNFKSSVGWLQKLIDAKFVKLLVSCRSQLLWLVREFVHVNVPGVDKVIMSLLRNVTGGDPSRTSVWLASSIIRILIEHESWLLSSASLIPYVFHTFARVVVDHTTPPHANLLKQEIDLCTTLWNRRQTEVAQLGRELVRVLNDAKDIPGMNTIWKQLRNVKDSVDGSGSGADKDQSPVSVAQLMSTPTPPKYLAYRLTPRMEECLLFMMERVQLGQVTRYQKWFSSQFLTNPGSDALVPDLVRYICAVYHPSNQVLGSKVTPRYHILGWLYLLCKSPTVLARVQLAMFFDYLYFKQSDNIMTVEPAMLLMVKSLKSHPTMTLAMIQFLVFAVEKFASSATNKQLMQKGVSTAFAMLVKVGVVPSILPLQSFAVLDANAPELKAELHRIFPEHFPSPENIVPTMSPSTSVIGSPVESVGSAPSPVTSAYSSESPIRGSPVASGSPLSSPVHHQHSPSHNDSIGSSSATSSDSSSLSSSSFLPANQQSTSSQSEESRSAQGVADSQSATASKPLAIPPKLAVLGADDFKNFQEMMPDPCTRPTEGFLESLNDILISWIRQSNALELAAPLGSFLHEALERIIVTSRVRISDTPKATCAGVLDSILDQVLSEPKDLYVPFLMGIHRRDSTIGFRLLAFCVTRSGTKPIETALAPYLALMEEIGGSLQASVPKDISLSQHIDDARIQACALLGKTATKAVNDGDNDEASAVYVSTQSIIPYLLQNLDHSVLAPLQARCETLIQLLLSIATPSALNNLCSRIVLQEFALLQHRMANVLLSSLQWSSWEQYALWDLVVSEIQASNSPALTKNFMAAARKVLACVDPAEQTEAMNGLLKCLIHFSPDAAVLQCIFKLSPQYGTFPCAVLSCWMDKFPEVVKNYVLVIFQTASDGVKDVREILAKLEQLHALRAAAHVRELALLKDDALVSTLRKLLQQDSFAREFPSLTAAVSDDTSSTEGPQLKKQRVAHESS</sequence>
<keyword evidence="10" id="KW-0931">ER-Golgi transport</keyword>
<feature type="region of interest" description="Disordered" evidence="18">
    <location>
        <begin position="1016"/>
        <end position="1083"/>
    </location>
</feature>
<comment type="subcellular location">
    <subcellularLocation>
        <location evidence="2">Cytoplasm</location>
    </subcellularLocation>
    <subcellularLocation>
        <location evidence="3">Golgi apparatus</location>
    </subcellularLocation>
    <subcellularLocation>
        <location evidence="1">Nucleus</location>
    </subcellularLocation>
</comment>
<dbReference type="GO" id="GO:0005794">
    <property type="term" value="C:Golgi apparatus"/>
    <property type="evidence" value="ECO:0007669"/>
    <property type="project" value="UniProtKB-SubCell"/>
</dbReference>
<evidence type="ECO:0000256" key="9">
    <source>
        <dbReference type="ARBA" id="ARBA00022741"/>
    </source>
</evidence>
<keyword evidence="12" id="KW-0333">Golgi apparatus</keyword>
<dbReference type="GO" id="GO:0015031">
    <property type="term" value="P:protein transport"/>
    <property type="evidence" value="ECO:0007669"/>
    <property type="project" value="UniProtKB-KW"/>
</dbReference>
<protein>
    <submittedName>
        <fullName evidence="21">Uncharacterized protein</fullName>
    </submittedName>
</protein>
<evidence type="ECO:0000259" key="19">
    <source>
        <dbReference type="Pfam" id="PF10189"/>
    </source>
</evidence>
<evidence type="ECO:0000313" key="22">
    <source>
        <dbReference type="Proteomes" id="UP001146120"/>
    </source>
</evidence>
<dbReference type="InterPro" id="IPR027417">
    <property type="entry name" value="P-loop_NTPase"/>
</dbReference>
<dbReference type="PRINTS" id="PR00328">
    <property type="entry name" value="SAR1GTPBP"/>
</dbReference>
<evidence type="ECO:0000256" key="1">
    <source>
        <dbReference type="ARBA" id="ARBA00004123"/>
    </source>
</evidence>
<keyword evidence="11" id="KW-0653">Protein transport</keyword>
<keyword evidence="6" id="KW-0813">Transport</keyword>
<feature type="binding site" evidence="17">
    <location>
        <position position="27"/>
    </location>
    <ligand>
        <name>Mg(2+)</name>
        <dbReference type="ChEBI" id="CHEBI:18420"/>
    </ligand>
</feature>
<dbReference type="GO" id="GO:0003924">
    <property type="term" value="F:GTPase activity"/>
    <property type="evidence" value="ECO:0007669"/>
    <property type="project" value="InterPro"/>
</dbReference>
<evidence type="ECO:0000256" key="3">
    <source>
        <dbReference type="ARBA" id="ARBA00004555"/>
    </source>
</evidence>
<feature type="region of interest" description="Disordered" evidence="18">
    <location>
        <begin position="1558"/>
        <end position="1671"/>
    </location>
</feature>
<evidence type="ECO:0000256" key="16">
    <source>
        <dbReference type="PIRSR" id="PIRSR606689-1"/>
    </source>
</evidence>
<evidence type="ECO:0000313" key="21">
    <source>
        <dbReference type="EMBL" id="DBA03494.1"/>
    </source>
</evidence>
<dbReference type="InterPro" id="IPR045334">
    <property type="entry name" value="INTS3"/>
</dbReference>
<dbReference type="InterPro" id="IPR006689">
    <property type="entry name" value="Small_GTPase_ARF/SAR"/>
</dbReference>
<keyword evidence="15" id="KW-0449">Lipoprotein</keyword>
<name>A0AAV2ZE04_9STRA</name>
<evidence type="ECO:0000256" key="14">
    <source>
        <dbReference type="ARBA" id="ARBA00023242"/>
    </source>
</evidence>
<accession>A0AAV2ZE04</accession>
<keyword evidence="13 16" id="KW-0342">GTP-binding</keyword>
<keyword evidence="17" id="KW-0460">Magnesium</keyword>
<dbReference type="Pfam" id="PF10189">
    <property type="entry name" value="Ints3_N"/>
    <property type="match status" value="1"/>
</dbReference>
<feature type="compositionally biased region" description="Polar residues" evidence="18">
    <location>
        <begin position="1584"/>
        <end position="1594"/>
    </location>
</feature>
<dbReference type="Pfam" id="PF24566">
    <property type="entry name" value="HEAT_Ints3_C"/>
    <property type="match status" value="1"/>
</dbReference>
<evidence type="ECO:0000256" key="11">
    <source>
        <dbReference type="ARBA" id="ARBA00022927"/>
    </source>
</evidence>
<dbReference type="EMBL" id="DAKRPA010000018">
    <property type="protein sequence ID" value="DBA03494.1"/>
    <property type="molecule type" value="Genomic_DNA"/>
</dbReference>
<evidence type="ECO:0000256" key="18">
    <source>
        <dbReference type="SAM" id="MobiDB-lite"/>
    </source>
</evidence>
<evidence type="ECO:0000256" key="10">
    <source>
        <dbReference type="ARBA" id="ARBA00022892"/>
    </source>
</evidence>
<keyword evidence="22" id="KW-1185">Reference proteome</keyword>
<dbReference type="SMART" id="SM00177">
    <property type="entry name" value="ARF"/>
    <property type="match status" value="1"/>
</dbReference>
<feature type="compositionally biased region" description="Pro residues" evidence="18">
    <location>
        <begin position="1067"/>
        <end position="1076"/>
    </location>
</feature>
<feature type="binding site" evidence="16">
    <location>
        <begin position="122"/>
        <end position="125"/>
    </location>
    <ligand>
        <name>GTP</name>
        <dbReference type="ChEBI" id="CHEBI:37565"/>
    </ligand>
</feature>
<dbReference type="InterPro" id="IPR019333">
    <property type="entry name" value="INTS3_N"/>
</dbReference>
<feature type="region of interest" description="Disordered" evidence="18">
    <location>
        <begin position="2106"/>
        <end position="2129"/>
    </location>
</feature>
<feature type="binding site" evidence="17">
    <location>
        <position position="44"/>
    </location>
    <ligand>
        <name>Mg(2+)</name>
        <dbReference type="ChEBI" id="CHEBI:18420"/>
    </ligand>
</feature>
<evidence type="ECO:0000256" key="15">
    <source>
        <dbReference type="ARBA" id="ARBA00023288"/>
    </source>
</evidence>
<feature type="compositionally biased region" description="Low complexity" evidence="18">
    <location>
        <begin position="1026"/>
        <end position="1066"/>
    </location>
</feature>
<dbReference type="GO" id="GO:0005525">
    <property type="term" value="F:GTP binding"/>
    <property type="evidence" value="ECO:0007669"/>
    <property type="project" value="UniProtKB-KW"/>
</dbReference>
<reference evidence="21" key="2">
    <citation type="journal article" date="2023" name="Microbiol Resour">
        <title>Decontamination and Annotation of the Draft Genome Sequence of the Oomycete Lagenidium giganteum ARSEF 373.</title>
        <authorList>
            <person name="Morgan W.R."/>
            <person name="Tartar A."/>
        </authorList>
    </citation>
    <scope>NUCLEOTIDE SEQUENCE</scope>
    <source>
        <strain evidence="21">ARSEF 373</strain>
    </source>
</reference>
<feature type="binding site" evidence="16">
    <location>
        <position position="66"/>
    </location>
    <ligand>
        <name>GTP</name>
        <dbReference type="ChEBI" id="CHEBI:37565"/>
    </ligand>
</feature>
<evidence type="ECO:0000256" key="2">
    <source>
        <dbReference type="ARBA" id="ARBA00004496"/>
    </source>
</evidence>
<evidence type="ECO:0000259" key="20">
    <source>
        <dbReference type="Pfam" id="PF24566"/>
    </source>
</evidence>
<dbReference type="PROSITE" id="PS51417">
    <property type="entry name" value="ARF"/>
    <property type="match status" value="1"/>
</dbReference>
<dbReference type="GO" id="GO:0005634">
    <property type="term" value="C:nucleus"/>
    <property type="evidence" value="ECO:0007669"/>
    <property type="project" value="UniProtKB-SubCell"/>
</dbReference>
<dbReference type="Gene3D" id="3.40.50.300">
    <property type="entry name" value="P-loop containing nucleotide triphosphate hydrolases"/>
    <property type="match status" value="1"/>
</dbReference>
<feature type="domain" description="Ints3-like C-terminal" evidence="20">
    <location>
        <begin position="1897"/>
        <end position="2048"/>
    </location>
</feature>
<comment type="caution">
    <text evidence="21">The sequence shown here is derived from an EMBL/GenBank/DDBJ whole genome shotgun (WGS) entry which is preliminary data.</text>
</comment>
<keyword evidence="9 16" id="KW-0547">Nucleotide-binding</keyword>
<evidence type="ECO:0000256" key="7">
    <source>
        <dbReference type="ARBA" id="ARBA00022490"/>
    </source>
</evidence>